<dbReference type="AlphaFoldDB" id="A0AA35RZS8"/>
<evidence type="ECO:0000313" key="2">
    <source>
        <dbReference type="EMBL" id="CAI8019457.1"/>
    </source>
</evidence>
<evidence type="ECO:0000259" key="1">
    <source>
        <dbReference type="Pfam" id="PF03836"/>
    </source>
</evidence>
<dbReference type="SUPFAM" id="SSF143885">
    <property type="entry name" value="RGC domain-like"/>
    <property type="match status" value="1"/>
</dbReference>
<organism evidence="2 3">
    <name type="scientific">Geodia barretti</name>
    <name type="common">Barrett's horny sponge</name>
    <dbReference type="NCBI Taxonomy" id="519541"/>
    <lineage>
        <taxon>Eukaryota</taxon>
        <taxon>Metazoa</taxon>
        <taxon>Porifera</taxon>
        <taxon>Demospongiae</taxon>
        <taxon>Heteroscleromorpha</taxon>
        <taxon>Tetractinellida</taxon>
        <taxon>Astrophorina</taxon>
        <taxon>Geodiidae</taxon>
        <taxon>Geodia</taxon>
    </lineage>
</organism>
<protein>
    <submittedName>
        <fullName evidence="2">GTPase-activating protein</fullName>
    </submittedName>
</protein>
<reference evidence="2" key="1">
    <citation type="submission" date="2023-03" db="EMBL/GenBank/DDBJ databases">
        <authorList>
            <person name="Steffen K."/>
            <person name="Cardenas P."/>
        </authorList>
    </citation>
    <scope>NUCLEOTIDE SEQUENCE</scope>
</reference>
<name>A0AA35RZS8_GEOBA</name>
<dbReference type="GO" id="GO:0005096">
    <property type="term" value="F:GTPase activator activity"/>
    <property type="evidence" value="ECO:0007669"/>
    <property type="project" value="TreeGrafter"/>
</dbReference>
<dbReference type="GO" id="GO:0005938">
    <property type="term" value="C:cell cortex"/>
    <property type="evidence" value="ECO:0007669"/>
    <property type="project" value="TreeGrafter"/>
</dbReference>
<sequence>VNPFLSVSVGGVHCSVSEGDTHRHQRQRNCTCSHTTPKVQRKHCKLRNCTRNSLTRLFALVFSSQLLSASLSISLSFVYPSSSSHCLLSVSSPPLLLSVQVRTEGDEVVTYLRDLPEPTEEMSSNQTHVKMALLQHSRENLGMPAQSPRGVSLDVYDELATTKRQCRHLLKRLFRVTPHCLDRPSLQEALKQAEEVPLRDVPADARLASEHVATLQSLGGPSMVVELYAELRTTFQDRERLLQEAEFQLRSLRGVYETMIEHTDTLMEQLDAYREYLDAVRAKVGQSHTNSMYLFRKPRGSHRFTHTQLEKDGVIIETRGIPQSKRGSINYTLQCTGPGVFTIAISYKGQKAFLEKVVRLEDLLEIQHLQEPVIDLEHVVLNARRTLMVLSRLFMRRESMPARPISRHFNTATIQNKGATAKSLD</sequence>
<dbReference type="PANTHER" id="PTHR14149:SF17">
    <property type="entry name" value="GTPASE-ACTIVATING PROTEIN"/>
    <property type="match status" value="1"/>
</dbReference>
<dbReference type="EMBL" id="CASHTH010001755">
    <property type="protein sequence ID" value="CAI8019457.1"/>
    <property type="molecule type" value="Genomic_DNA"/>
</dbReference>
<dbReference type="Proteomes" id="UP001174909">
    <property type="component" value="Unassembled WGS sequence"/>
</dbReference>
<dbReference type="Pfam" id="PF03836">
    <property type="entry name" value="RasGAP_C"/>
    <property type="match status" value="1"/>
</dbReference>
<comment type="caution">
    <text evidence="2">The sequence shown here is derived from an EMBL/GenBank/DDBJ whole genome shotgun (WGS) entry which is preliminary data.</text>
</comment>
<feature type="non-terminal residue" evidence="2">
    <location>
        <position position="425"/>
    </location>
</feature>
<gene>
    <name evidence="2" type="ORF">GBAR_LOCUS11703</name>
</gene>
<proteinExistence type="predicted"/>
<accession>A0AA35RZS8</accession>
<keyword evidence="3" id="KW-1185">Reference proteome</keyword>
<evidence type="ECO:0000313" key="3">
    <source>
        <dbReference type="Proteomes" id="UP001174909"/>
    </source>
</evidence>
<feature type="domain" description="RasGAP protein C-terminal" evidence="1">
    <location>
        <begin position="227"/>
        <end position="321"/>
    </location>
</feature>
<dbReference type="GO" id="GO:0046580">
    <property type="term" value="P:negative regulation of Ras protein signal transduction"/>
    <property type="evidence" value="ECO:0007669"/>
    <property type="project" value="TreeGrafter"/>
</dbReference>
<dbReference type="InterPro" id="IPR000593">
    <property type="entry name" value="RasGAP_C"/>
</dbReference>
<dbReference type="PANTHER" id="PTHR14149">
    <property type="entry name" value="RAS GTPASE-ACTIVATING PROTEIN WITH IQ MOTIF"/>
    <property type="match status" value="1"/>
</dbReference>